<dbReference type="GO" id="GO:0005524">
    <property type="term" value="F:ATP binding"/>
    <property type="evidence" value="ECO:0007669"/>
    <property type="project" value="InterPro"/>
</dbReference>
<dbReference type="InterPro" id="IPR025110">
    <property type="entry name" value="AMP-bd_C"/>
</dbReference>
<keyword evidence="1 4" id="KW-0436">Ligase</keyword>
<organism evidence="4 5">
    <name type="scientific">Rhodosalinus halophilus</name>
    <dbReference type="NCBI Taxonomy" id="2259333"/>
    <lineage>
        <taxon>Bacteria</taxon>
        <taxon>Pseudomonadati</taxon>
        <taxon>Pseudomonadota</taxon>
        <taxon>Alphaproteobacteria</taxon>
        <taxon>Rhodobacterales</taxon>
        <taxon>Paracoccaceae</taxon>
        <taxon>Rhodosalinus</taxon>
    </lineage>
</organism>
<evidence type="ECO:0000313" key="5">
    <source>
        <dbReference type="Proteomes" id="UP000253370"/>
    </source>
</evidence>
<evidence type="ECO:0000259" key="2">
    <source>
        <dbReference type="Pfam" id="PF00501"/>
    </source>
</evidence>
<keyword evidence="5" id="KW-1185">Reference proteome</keyword>
<dbReference type="InterPro" id="IPR011957">
    <property type="entry name" value="Benz_CoA_lig"/>
</dbReference>
<protein>
    <submittedName>
        <fullName evidence="4">Benzoate-CoA ligase family protein</fullName>
    </submittedName>
</protein>
<dbReference type="GO" id="GO:0016878">
    <property type="term" value="F:acid-thiol ligase activity"/>
    <property type="evidence" value="ECO:0007669"/>
    <property type="project" value="TreeGrafter"/>
</dbReference>
<dbReference type="InterPro" id="IPR045851">
    <property type="entry name" value="AMP-bd_C_sf"/>
</dbReference>
<dbReference type="OrthoDB" id="9803968at2"/>
<dbReference type="Gene3D" id="3.40.50.12820">
    <property type="match status" value="1"/>
</dbReference>
<dbReference type="SUPFAM" id="SSF56801">
    <property type="entry name" value="Acetyl-CoA synthetase-like"/>
    <property type="match status" value="1"/>
</dbReference>
<evidence type="ECO:0000256" key="1">
    <source>
        <dbReference type="ARBA" id="ARBA00022598"/>
    </source>
</evidence>
<comment type="caution">
    <text evidence="4">The sequence shown here is derived from an EMBL/GenBank/DDBJ whole genome shotgun (WGS) entry which is preliminary data.</text>
</comment>
<dbReference type="PANTHER" id="PTHR43352">
    <property type="entry name" value="ACETYL-COA SYNTHETASE"/>
    <property type="match status" value="1"/>
</dbReference>
<dbReference type="RefSeq" id="WP_113290198.1">
    <property type="nucleotide sequence ID" value="NZ_QNTQ01000014.1"/>
</dbReference>
<evidence type="ECO:0000313" key="4">
    <source>
        <dbReference type="EMBL" id="RBI83858.1"/>
    </source>
</evidence>
<dbReference type="GO" id="GO:0044550">
    <property type="term" value="P:secondary metabolite biosynthetic process"/>
    <property type="evidence" value="ECO:0007669"/>
    <property type="project" value="TreeGrafter"/>
</dbReference>
<dbReference type="PANTHER" id="PTHR43352:SF1">
    <property type="entry name" value="ANTHRANILATE--COA LIGASE"/>
    <property type="match status" value="1"/>
</dbReference>
<dbReference type="AlphaFoldDB" id="A0A365U6I6"/>
<gene>
    <name evidence="4" type="ORF">DRV85_14505</name>
</gene>
<accession>A0A365U6I6</accession>
<feature type="domain" description="AMP-binding enzyme C-terminal" evidence="3">
    <location>
        <begin position="434"/>
        <end position="511"/>
    </location>
</feature>
<sequence length="521" mass="56674">MSENENAALWFVERNVEEGRSDKPAFREAFGTGRELTYGALAEASGRVADALARAGHRREERAAVLVLDQIEFPQVFFGCMKAGVIPIPLNTLLAADVYNVILRDSRASVLFVSAELVEAVRPALSGNPYLRHIVVIGGEAPAIENGPAQIETWESFLKGAAPAPAVEAHADEVAFWLYSSGSTGQPKGVRHVHGSMRYTAETYGREVLGIEENDTVYSVAKFFFAYGLGNAVSFPMSVGATTLLFNGRPTPEVAVGIIERERPTIFCGVPTLYAATVAHLEGQGAAPEANLRRCISAGEALPEEIGKRWRALFGVDILDGVGSTEMLHIFLSNAPGDVVYGTSGRAVPGYDLRLVDEDGADITAPGAIGELLVCGQSAADGYWNKRRKSRTTFEGEWTRTGDKYELTEDGRYIYCGRTDDMFKVSGIWVSPFEVEQALIAHPGVLEAAVVSRRDESGLEKPAAFIVPKAGQDADTLAAELKDFVKSRIGKWKYPRWIEVVEELPKTATGKIQRFKLREVA</sequence>
<dbReference type="Proteomes" id="UP000253370">
    <property type="component" value="Unassembled WGS sequence"/>
</dbReference>
<dbReference type="InterPro" id="IPR000873">
    <property type="entry name" value="AMP-dep_synth/lig_dom"/>
</dbReference>
<dbReference type="Gene3D" id="2.30.38.10">
    <property type="entry name" value="Luciferase, Domain 3"/>
    <property type="match status" value="1"/>
</dbReference>
<reference evidence="4 5" key="1">
    <citation type="submission" date="2018-07" db="EMBL/GenBank/DDBJ databases">
        <title>Rhodosalinus sp. strain E84T genomic sequence and assembly.</title>
        <authorList>
            <person name="Liu Z.-W."/>
            <person name="Lu D.-C."/>
        </authorList>
    </citation>
    <scope>NUCLEOTIDE SEQUENCE [LARGE SCALE GENOMIC DNA]</scope>
    <source>
        <strain evidence="4 5">E84</strain>
    </source>
</reference>
<dbReference type="GO" id="GO:0016405">
    <property type="term" value="F:CoA-ligase activity"/>
    <property type="evidence" value="ECO:0007669"/>
    <property type="project" value="InterPro"/>
</dbReference>
<proteinExistence type="predicted"/>
<dbReference type="Gene3D" id="3.30.300.30">
    <property type="match status" value="1"/>
</dbReference>
<dbReference type="Gene3D" id="3.40.50.980">
    <property type="match status" value="1"/>
</dbReference>
<evidence type="ECO:0000259" key="3">
    <source>
        <dbReference type="Pfam" id="PF13193"/>
    </source>
</evidence>
<name>A0A365U6I6_9RHOB</name>
<dbReference type="NCBIfam" id="TIGR02262">
    <property type="entry name" value="benz_CoA_lig"/>
    <property type="match status" value="1"/>
</dbReference>
<dbReference type="EMBL" id="QNTQ01000014">
    <property type="protein sequence ID" value="RBI83858.1"/>
    <property type="molecule type" value="Genomic_DNA"/>
</dbReference>
<feature type="domain" description="AMP-dependent synthetase/ligase" evidence="2">
    <location>
        <begin position="14"/>
        <end position="384"/>
    </location>
</feature>
<dbReference type="Pfam" id="PF13193">
    <property type="entry name" value="AMP-binding_C"/>
    <property type="match status" value="1"/>
</dbReference>
<dbReference type="Pfam" id="PF00501">
    <property type="entry name" value="AMP-binding"/>
    <property type="match status" value="1"/>
</dbReference>